<accession>A0A504IZS1</accession>
<feature type="domain" description="PEGA" evidence="1">
    <location>
        <begin position="29"/>
        <end position="79"/>
    </location>
</feature>
<dbReference type="Pfam" id="PF08308">
    <property type="entry name" value="PEGA"/>
    <property type="match status" value="1"/>
</dbReference>
<name>A0A504IZS1_9FLAO</name>
<dbReference type="InterPro" id="IPR013229">
    <property type="entry name" value="PEGA"/>
</dbReference>
<gene>
    <name evidence="2" type="ORF">FHK87_18925</name>
</gene>
<sequence length="157" mass="17751">MEIITKALLFSSIILLSNCATIISGSRQIVEISSEPNSAKVYINEIEVGETPVQKRLKRNQTYQLTLKLDGYKTYDTKLEKKFNAWYVGNVVFGGLIGLIVDPATGAMFKLKPEEIDKQIKNGTTYKTKHGNIYLNVSMEIDPNWQKIGQLEKLDSY</sequence>
<dbReference type="Proteomes" id="UP000315540">
    <property type="component" value="Unassembled WGS sequence"/>
</dbReference>
<keyword evidence="3" id="KW-1185">Reference proteome</keyword>
<protein>
    <submittedName>
        <fullName evidence="2">PEGA domain-containing protein</fullName>
    </submittedName>
</protein>
<evidence type="ECO:0000259" key="1">
    <source>
        <dbReference type="Pfam" id="PF08308"/>
    </source>
</evidence>
<evidence type="ECO:0000313" key="3">
    <source>
        <dbReference type="Proteomes" id="UP000315540"/>
    </source>
</evidence>
<evidence type="ECO:0000313" key="2">
    <source>
        <dbReference type="EMBL" id="TPN84036.1"/>
    </source>
</evidence>
<dbReference type="EMBL" id="VFWZ01000006">
    <property type="protein sequence ID" value="TPN84036.1"/>
    <property type="molecule type" value="Genomic_DNA"/>
</dbReference>
<comment type="caution">
    <text evidence="2">The sequence shown here is derived from an EMBL/GenBank/DDBJ whole genome shotgun (WGS) entry which is preliminary data.</text>
</comment>
<reference evidence="2 3" key="1">
    <citation type="submission" date="2019-06" db="EMBL/GenBank/DDBJ databases">
        <authorList>
            <person name="Meng X."/>
        </authorList>
    </citation>
    <scope>NUCLEOTIDE SEQUENCE [LARGE SCALE GENOMIC DNA]</scope>
    <source>
        <strain evidence="2 3">M625</strain>
    </source>
</reference>
<proteinExistence type="predicted"/>
<organism evidence="2 3">
    <name type="scientific">Aquimarina algicola</name>
    <dbReference type="NCBI Taxonomy" id="2589995"/>
    <lineage>
        <taxon>Bacteria</taxon>
        <taxon>Pseudomonadati</taxon>
        <taxon>Bacteroidota</taxon>
        <taxon>Flavobacteriia</taxon>
        <taxon>Flavobacteriales</taxon>
        <taxon>Flavobacteriaceae</taxon>
        <taxon>Aquimarina</taxon>
    </lineage>
</organism>
<dbReference type="AlphaFoldDB" id="A0A504IZS1"/>
<dbReference type="OrthoDB" id="1524740at2"/>
<dbReference type="RefSeq" id="WP_140595344.1">
    <property type="nucleotide sequence ID" value="NZ_VFWZ01000006.1"/>
</dbReference>